<evidence type="ECO:0000313" key="2">
    <source>
        <dbReference type="EMBL" id="MCZ4243299.1"/>
    </source>
</evidence>
<dbReference type="PROSITE" id="PS51257">
    <property type="entry name" value="PROKAR_LIPOPROTEIN"/>
    <property type="match status" value="1"/>
</dbReference>
<evidence type="ECO:0000256" key="1">
    <source>
        <dbReference type="SAM" id="SignalP"/>
    </source>
</evidence>
<evidence type="ECO:0000313" key="3">
    <source>
        <dbReference type="Proteomes" id="UP001144347"/>
    </source>
</evidence>
<name>A0ABT4L912_9SPHI</name>
<feature type="chain" id="PRO_5046154336" evidence="1">
    <location>
        <begin position="24"/>
        <end position="193"/>
    </location>
</feature>
<dbReference type="RefSeq" id="WP_269426366.1">
    <property type="nucleotide sequence ID" value="NZ_JAPWGM010000001.1"/>
</dbReference>
<comment type="caution">
    <text evidence="2">The sequence shown here is derived from an EMBL/GenBank/DDBJ whole genome shotgun (WGS) entry which is preliminary data.</text>
</comment>
<dbReference type="Proteomes" id="UP001144347">
    <property type="component" value="Unassembled WGS sequence"/>
</dbReference>
<feature type="signal peptide" evidence="1">
    <location>
        <begin position="1"/>
        <end position="23"/>
    </location>
</feature>
<accession>A0ABT4L912</accession>
<sequence length="193" mass="22289">MKAIFILAVSIFILSACCCTAPAAPEEKAKSLIKELFEAPKNYTYGYEAGVFGKIDSSYSTYAGDPEYAKVYDSIHNNLDKLIESFPELMSRQQALIHAKNVEQKKLANKRLDEIIKYRDELSKRMDLPMKMRDSIKENYKPVFNGWKMEHQYKANNSFGFKTDRKDVFYFDPELTKIVKQEDISDLKKDGLP</sequence>
<proteinExistence type="predicted"/>
<organism evidence="2 3">
    <name type="scientific">Pedobacter punctiformis</name>
    <dbReference type="NCBI Taxonomy" id="3004097"/>
    <lineage>
        <taxon>Bacteria</taxon>
        <taxon>Pseudomonadati</taxon>
        <taxon>Bacteroidota</taxon>
        <taxon>Sphingobacteriia</taxon>
        <taxon>Sphingobacteriales</taxon>
        <taxon>Sphingobacteriaceae</taxon>
        <taxon>Pedobacter</taxon>
    </lineage>
</organism>
<reference evidence="2" key="1">
    <citation type="submission" date="2022-12" db="EMBL/GenBank/DDBJ databases">
        <title>Genome sequence of HCMS5-2.</title>
        <authorList>
            <person name="Woo H."/>
        </authorList>
    </citation>
    <scope>NUCLEOTIDE SEQUENCE</scope>
    <source>
        <strain evidence="2">HCMS5-2</strain>
    </source>
</reference>
<dbReference type="EMBL" id="JAPWGM010000001">
    <property type="protein sequence ID" value="MCZ4243299.1"/>
    <property type="molecule type" value="Genomic_DNA"/>
</dbReference>
<keyword evidence="1" id="KW-0732">Signal</keyword>
<keyword evidence="3" id="KW-1185">Reference proteome</keyword>
<protein>
    <submittedName>
        <fullName evidence="2">Uncharacterized protein</fullName>
    </submittedName>
</protein>
<gene>
    <name evidence="2" type="ORF">O0955_04715</name>
</gene>